<dbReference type="InterPro" id="IPR003604">
    <property type="entry name" value="Matrin/U1-like-C_Znf_C2H2"/>
</dbReference>
<sequence length="364" mass="41204">MEFRYRAIDIDRPRPPVTDMAPTQFPNPNSSFLPALSLAESGEVNSREAVQREIEKEQIRQEIIIAEATRKRELIAEVLKEMAIEREMAVRGITETGMSLEEKLTMLINQKKLPPNQNLNDLFRHMSTCTGPYNMQLPSLQQINEATERSSMESNKEKLIVLERADSVGAKRKAEDTETGLNGHVQEKKHKAKESASEAVEIEETVSSKPPSLKKLGRGKQVEESKLRKSFKFWCDICKVGAFSETVMRNHELGKKHKAAITTQQNESPEIIVEVQKVDEMSAKETGNKIEGGEKNMEKKFWCKICHIWTNSEKVMKTHKAGKKHKVLFEKQQSKPRVRSSSTDSGDKGSVDLTKGKVHCSDKS</sequence>
<feature type="domain" description="U1-type" evidence="2">
    <location>
        <begin position="298"/>
        <end position="332"/>
    </location>
</feature>
<reference evidence="3 4" key="1">
    <citation type="submission" date="2024-04" db="EMBL/GenBank/DDBJ databases">
        <title>Genome assembly C_amara_ONT_v2.</title>
        <authorList>
            <person name="Yant L."/>
            <person name="Moore C."/>
            <person name="Slenker M."/>
        </authorList>
    </citation>
    <scope>NUCLEOTIDE SEQUENCE [LARGE SCALE GENOMIC DNA]</scope>
    <source>
        <tissue evidence="3">Leaf</tissue>
    </source>
</reference>
<organism evidence="3 4">
    <name type="scientific">Cardamine amara subsp. amara</name>
    <dbReference type="NCBI Taxonomy" id="228776"/>
    <lineage>
        <taxon>Eukaryota</taxon>
        <taxon>Viridiplantae</taxon>
        <taxon>Streptophyta</taxon>
        <taxon>Embryophyta</taxon>
        <taxon>Tracheophyta</taxon>
        <taxon>Spermatophyta</taxon>
        <taxon>Magnoliopsida</taxon>
        <taxon>eudicotyledons</taxon>
        <taxon>Gunneridae</taxon>
        <taxon>Pentapetalae</taxon>
        <taxon>rosids</taxon>
        <taxon>malvids</taxon>
        <taxon>Brassicales</taxon>
        <taxon>Brassicaceae</taxon>
        <taxon>Cardamineae</taxon>
        <taxon>Cardamine</taxon>
    </lineage>
</organism>
<dbReference type="SMART" id="SM00451">
    <property type="entry name" value="ZnF_U1"/>
    <property type="match status" value="2"/>
</dbReference>
<dbReference type="PANTHER" id="PTHR47487">
    <property type="entry name" value="OS06G0651300 PROTEIN-RELATED"/>
    <property type="match status" value="1"/>
</dbReference>
<keyword evidence="4" id="KW-1185">Reference proteome</keyword>
<accession>A0ABD0ZYD3</accession>
<dbReference type="EMBL" id="JBANAX010000820">
    <property type="protein sequence ID" value="KAL1192505.1"/>
    <property type="molecule type" value="Genomic_DNA"/>
</dbReference>
<dbReference type="InterPro" id="IPR036236">
    <property type="entry name" value="Znf_C2H2_sf"/>
</dbReference>
<protein>
    <recommendedName>
        <fullName evidence="2">U1-type domain-containing protein</fullName>
    </recommendedName>
</protein>
<dbReference type="Pfam" id="PF12874">
    <property type="entry name" value="zf-met"/>
    <property type="match status" value="2"/>
</dbReference>
<dbReference type="AlphaFoldDB" id="A0ABD0ZYD3"/>
<proteinExistence type="predicted"/>
<feature type="region of interest" description="Disordered" evidence="1">
    <location>
        <begin position="171"/>
        <end position="217"/>
    </location>
</feature>
<dbReference type="SUPFAM" id="SSF57667">
    <property type="entry name" value="beta-beta-alpha zinc fingers"/>
    <property type="match status" value="2"/>
</dbReference>
<comment type="caution">
    <text evidence="3">The sequence shown here is derived from an EMBL/GenBank/DDBJ whole genome shotgun (WGS) entry which is preliminary data.</text>
</comment>
<feature type="region of interest" description="Disordered" evidence="1">
    <location>
        <begin position="323"/>
        <end position="364"/>
    </location>
</feature>
<feature type="domain" description="U1-type" evidence="2">
    <location>
        <begin position="230"/>
        <end position="264"/>
    </location>
</feature>
<evidence type="ECO:0000313" key="4">
    <source>
        <dbReference type="Proteomes" id="UP001558713"/>
    </source>
</evidence>
<name>A0ABD0ZYD3_CARAN</name>
<evidence type="ECO:0000259" key="2">
    <source>
        <dbReference type="SMART" id="SM00451"/>
    </source>
</evidence>
<dbReference type="PANTHER" id="PTHR47487:SF8">
    <property type="entry name" value="OS08G0270900 PROTEIN"/>
    <property type="match status" value="1"/>
</dbReference>
<dbReference type="InterPro" id="IPR013087">
    <property type="entry name" value="Znf_C2H2_type"/>
</dbReference>
<gene>
    <name evidence="3" type="ORF">V5N11_031784</name>
</gene>
<dbReference type="Proteomes" id="UP001558713">
    <property type="component" value="Unassembled WGS sequence"/>
</dbReference>
<evidence type="ECO:0000256" key="1">
    <source>
        <dbReference type="SAM" id="MobiDB-lite"/>
    </source>
</evidence>
<evidence type="ECO:0000313" key="3">
    <source>
        <dbReference type="EMBL" id="KAL1192505.1"/>
    </source>
</evidence>
<dbReference type="Gene3D" id="3.30.160.60">
    <property type="entry name" value="Classic Zinc Finger"/>
    <property type="match status" value="2"/>
</dbReference>